<accession>A0A833Z4W3</accession>
<evidence type="ECO:0000313" key="2">
    <source>
        <dbReference type="Proteomes" id="UP000664940"/>
    </source>
</evidence>
<dbReference type="AlphaFoldDB" id="A0A833Z4W3"/>
<sequence>MLTHKHQKNVCMVHMTFIGQSAPDIRRKLHRLEGALAIHPFQLEGPACKVYRAWGARKLKQAAVFLEGVWGDQKERQGPKGEGRDPVGTTPCACCKGEGQWREDRLGLKKKNKKDRNTHWKVLGGNIL</sequence>
<reference evidence="1 2" key="1">
    <citation type="journal article" date="2020" name="Nature">
        <title>Six reference-quality genomes reveal evolution of bat adaptations.</title>
        <authorList>
            <person name="Jebb D."/>
            <person name="Huang Z."/>
            <person name="Pippel M."/>
            <person name="Hughes G.M."/>
            <person name="Lavrichenko K."/>
            <person name="Devanna P."/>
            <person name="Winkler S."/>
            <person name="Jermiin L.S."/>
            <person name="Skirmuntt E.C."/>
            <person name="Katzourakis A."/>
            <person name="Burkitt-Gray L."/>
            <person name="Ray D.A."/>
            <person name="Sullivan K.A.M."/>
            <person name="Roscito J.G."/>
            <person name="Kirilenko B.M."/>
            <person name="Davalos L.M."/>
            <person name="Corthals A.P."/>
            <person name="Power M.L."/>
            <person name="Jones G."/>
            <person name="Ransome R.D."/>
            <person name="Dechmann D.K.N."/>
            <person name="Locatelli A.G."/>
            <person name="Puechmaille S.J."/>
            <person name="Fedrigo O."/>
            <person name="Jarvis E.D."/>
            <person name="Hiller M."/>
            <person name="Vernes S.C."/>
            <person name="Myers E.W."/>
            <person name="Teeling E.C."/>
        </authorList>
    </citation>
    <scope>NUCLEOTIDE SEQUENCE [LARGE SCALE GENOMIC DNA]</scope>
    <source>
        <strain evidence="1">Bat1K_MPI-CBG_1</strain>
    </source>
</reference>
<name>A0A833Z4W3_9CHIR</name>
<dbReference type="PANTHER" id="PTHR33166">
    <property type="entry name" value="GAG_P30 DOMAIN-CONTAINING PROTEIN"/>
    <property type="match status" value="1"/>
</dbReference>
<dbReference type="EMBL" id="JABVXQ010000012">
    <property type="protein sequence ID" value="KAF6084271.1"/>
    <property type="molecule type" value="Genomic_DNA"/>
</dbReference>
<proteinExistence type="predicted"/>
<evidence type="ECO:0000313" key="1">
    <source>
        <dbReference type="EMBL" id="KAF6084271.1"/>
    </source>
</evidence>
<dbReference type="Proteomes" id="UP000664940">
    <property type="component" value="Unassembled WGS sequence"/>
</dbReference>
<gene>
    <name evidence="1" type="ORF">HJG60_008550</name>
</gene>
<comment type="caution">
    <text evidence="1">The sequence shown here is derived from an EMBL/GenBank/DDBJ whole genome shotgun (WGS) entry which is preliminary data.</text>
</comment>
<dbReference type="InterPro" id="IPR050462">
    <property type="entry name" value="Retroviral_Gag-Pol_poly"/>
</dbReference>
<organism evidence="1 2">
    <name type="scientific">Phyllostomus discolor</name>
    <name type="common">pale spear-nosed bat</name>
    <dbReference type="NCBI Taxonomy" id="89673"/>
    <lineage>
        <taxon>Eukaryota</taxon>
        <taxon>Metazoa</taxon>
        <taxon>Chordata</taxon>
        <taxon>Craniata</taxon>
        <taxon>Vertebrata</taxon>
        <taxon>Euteleostomi</taxon>
        <taxon>Mammalia</taxon>
        <taxon>Eutheria</taxon>
        <taxon>Laurasiatheria</taxon>
        <taxon>Chiroptera</taxon>
        <taxon>Yangochiroptera</taxon>
        <taxon>Phyllostomidae</taxon>
        <taxon>Phyllostominae</taxon>
        <taxon>Phyllostomus</taxon>
    </lineage>
</organism>
<protein>
    <submittedName>
        <fullName evidence="1">Uncharacterized protein</fullName>
    </submittedName>
</protein>